<dbReference type="InterPro" id="IPR011060">
    <property type="entry name" value="RibuloseP-bd_barrel"/>
</dbReference>
<proteinExistence type="inferred from homology"/>
<dbReference type="HOGENOM" id="CLU_016734_0_0_9"/>
<evidence type="ECO:0000313" key="10">
    <source>
        <dbReference type="EMBL" id="ACI17605.1"/>
    </source>
</evidence>
<dbReference type="InterPro" id="IPR013785">
    <property type="entry name" value="Aldolase_TIM"/>
</dbReference>
<dbReference type="UniPathway" id="UPA00035">
    <property type="reaction ID" value="UER00044"/>
</dbReference>
<feature type="active site" description="Proton acceptor" evidence="8">
    <location>
        <position position="64"/>
    </location>
</feature>
<accession>B5Y6L0</accession>
<comment type="subunit">
    <text evidence="2 8">Tetramer of two alpha and two beta chains.</text>
</comment>
<dbReference type="Gene3D" id="3.20.20.70">
    <property type="entry name" value="Aldolase class I"/>
    <property type="match status" value="1"/>
</dbReference>
<dbReference type="EC" id="4.2.1.20" evidence="8"/>
<dbReference type="RefSeq" id="WP_012544257.1">
    <property type="nucleotide sequence ID" value="NC_011295.1"/>
</dbReference>
<evidence type="ECO:0000256" key="7">
    <source>
        <dbReference type="ARBA" id="ARBA00049047"/>
    </source>
</evidence>
<protein>
    <recommendedName>
        <fullName evidence="8">Tryptophan synthase alpha chain</fullName>
        <ecNumber evidence="8">4.2.1.20</ecNumber>
    </recommendedName>
</protein>
<keyword evidence="11" id="KW-1185">Reference proteome</keyword>
<comment type="caution">
    <text evidence="8">Lacks conserved residue(s) required for the propagation of feature annotation.</text>
</comment>
<keyword evidence="4 8" id="KW-0822">Tryptophan biosynthesis</keyword>
<dbReference type="GO" id="GO:0004834">
    <property type="term" value="F:tryptophan synthase activity"/>
    <property type="evidence" value="ECO:0007669"/>
    <property type="project" value="UniProtKB-UniRule"/>
</dbReference>
<evidence type="ECO:0000256" key="1">
    <source>
        <dbReference type="ARBA" id="ARBA00004733"/>
    </source>
</evidence>
<dbReference type="PANTHER" id="PTHR43406:SF1">
    <property type="entry name" value="TRYPTOPHAN SYNTHASE ALPHA CHAIN, CHLOROPLASTIC"/>
    <property type="match status" value="1"/>
</dbReference>
<comment type="catalytic activity">
    <reaction evidence="7 8">
        <text>(1S,2R)-1-C-(indol-3-yl)glycerol 3-phosphate + L-serine = D-glyceraldehyde 3-phosphate + L-tryptophan + H2O</text>
        <dbReference type="Rhea" id="RHEA:10532"/>
        <dbReference type="ChEBI" id="CHEBI:15377"/>
        <dbReference type="ChEBI" id="CHEBI:33384"/>
        <dbReference type="ChEBI" id="CHEBI:57912"/>
        <dbReference type="ChEBI" id="CHEBI:58866"/>
        <dbReference type="ChEBI" id="CHEBI:59776"/>
        <dbReference type="EC" id="4.2.1.20"/>
    </reaction>
</comment>
<dbReference type="GO" id="GO:0005829">
    <property type="term" value="C:cytosol"/>
    <property type="evidence" value="ECO:0007669"/>
    <property type="project" value="TreeGrafter"/>
</dbReference>
<dbReference type="InterPro" id="IPR002028">
    <property type="entry name" value="Trp_synthase_suA"/>
</dbReference>
<dbReference type="Pfam" id="PF00290">
    <property type="entry name" value="Trp_syntA"/>
    <property type="match status" value="1"/>
</dbReference>
<dbReference type="Proteomes" id="UP000001732">
    <property type="component" value="Chromosome"/>
</dbReference>
<dbReference type="CDD" id="cd04724">
    <property type="entry name" value="Tryptophan_synthase_alpha"/>
    <property type="match status" value="1"/>
</dbReference>
<dbReference type="AlphaFoldDB" id="B5Y6L0"/>
<evidence type="ECO:0000256" key="8">
    <source>
        <dbReference type="HAMAP-Rule" id="MF_00131"/>
    </source>
</evidence>
<evidence type="ECO:0000256" key="5">
    <source>
        <dbReference type="ARBA" id="ARBA00023141"/>
    </source>
</evidence>
<dbReference type="NCBIfam" id="TIGR00262">
    <property type="entry name" value="trpA"/>
    <property type="match status" value="1"/>
</dbReference>
<evidence type="ECO:0000256" key="9">
    <source>
        <dbReference type="RuleBase" id="RU003662"/>
    </source>
</evidence>
<dbReference type="EMBL" id="CP001145">
    <property type="protein sequence ID" value="ACI17605.1"/>
    <property type="molecule type" value="Genomic_DNA"/>
</dbReference>
<dbReference type="STRING" id="309798.COPRO5265_0035"/>
<name>B5Y6L0_COPPD</name>
<dbReference type="KEGG" id="cpo:COPRO5265_0035"/>
<reference evidence="11" key="1">
    <citation type="submission" date="2008-08" db="EMBL/GenBank/DDBJ databases">
        <title>The complete genome sequence of Coprothermobacter proteolyticus strain ATCC 5245 / DSM 5265 / BT.</title>
        <authorList>
            <person name="Dodson R.J."/>
            <person name="Durkin A.S."/>
            <person name="Wu M."/>
            <person name="Eisen J."/>
            <person name="Sutton G."/>
        </authorList>
    </citation>
    <scope>NUCLEOTIDE SEQUENCE [LARGE SCALE GENOMIC DNA]</scope>
    <source>
        <strain evidence="11">ATCC 35245 / DSM 5265 / OCM 4 / BT</strain>
    </source>
</reference>
<dbReference type="eggNOG" id="COG0159">
    <property type="taxonomic scope" value="Bacteria"/>
</dbReference>
<dbReference type="HAMAP" id="MF_00131">
    <property type="entry name" value="Trp_synth_alpha"/>
    <property type="match status" value="1"/>
</dbReference>
<gene>
    <name evidence="8 10" type="primary">trpA</name>
    <name evidence="10" type="ordered locus">COPRO5265_0035</name>
</gene>
<comment type="pathway">
    <text evidence="1 8">Amino-acid biosynthesis; L-tryptophan biosynthesis; L-tryptophan from chorismate: step 5/5.</text>
</comment>
<evidence type="ECO:0000256" key="3">
    <source>
        <dbReference type="ARBA" id="ARBA00022605"/>
    </source>
</evidence>
<dbReference type="PANTHER" id="PTHR43406">
    <property type="entry name" value="TRYPTOPHAN SYNTHASE, ALPHA CHAIN"/>
    <property type="match status" value="1"/>
</dbReference>
<keyword evidence="5 8" id="KW-0057">Aromatic amino acid biosynthesis</keyword>
<evidence type="ECO:0000256" key="4">
    <source>
        <dbReference type="ARBA" id="ARBA00022822"/>
    </source>
</evidence>
<organism evidence="10 11">
    <name type="scientific">Coprothermobacter proteolyticus (strain ATCC 35245 / DSM 5265 / OCM 4 / BT)</name>
    <dbReference type="NCBI Taxonomy" id="309798"/>
    <lineage>
        <taxon>Bacteria</taxon>
        <taxon>Pseudomonadati</taxon>
        <taxon>Coprothermobacterota</taxon>
        <taxon>Coprothermobacteria</taxon>
        <taxon>Coprothermobacterales</taxon>
        <taxon>Coprothermobacteraceae</taxon>
        <taxon>Coprothermobacter</taxon>
    </lineage>
</organism>
<evidence type="ECO:0000256" key="2">
    <source>
        <dbReference type="ARBA" id="ARBA00011270"/>
    </source>
</evidence>
<dbReference type="OrthoDB" id="9804578at2"/>
<sequence>MENKNTRIQKAFEEINRERRKVLIAYITAGYPSLQSLGPIVKALEDGGANMVQIGIPFLDPVGDAPVVQILSKKAIENGFTMEKFFRALSKLREETTLPLILRAYYTTIFGYGEDRFVQACKEASVDAVVVPDLPLEESGILKSKLDAIGVPLVPIVVPAPQERIKAIVASGGGFVYLMMGPAENETAFVNQLNDFAKQVKQITNLPLCLGIELRDPILAKKLTKDADNIDSILVGDVLMETVRHACETNEFCHLTDELARIVEDFSTSLVLRR</sequence>
<dbReference type="SUPFAM" id="SSF51366">
    <property type="entry name" value="Ribulose-phoshate binding barrel"/>
    <property type="match status" value="1"/>
</dbReference>
<evidence type="ECO:0000256" key="6">
    <source>
        <dbReference type="ARBA" id="ARBA00023239"/>
    </source>
</evidence>
<comment type="function">
    <text evidence="8">The alpha subunit is responsible for the aldol cleavage of indoleglycerol phosphate to indole and glyceraldehyde 3-phosphate.</text>
</comment>
<keyword evidence="6 8" id="KW-0456">Lyase</keyword>
<reference evidence="10 11" key="2">
    <citation type="journal article" date="2014" name="Genome Announc.">
        <title>Complete Genome Sequence of Coprothermobacter proteolyticus DSM 5265.</title>
        <authorList>
            <person name="Alexiev A."/>
            <person name="Coil D.A."/>
            <person name="Badger J.H."/>
            <person name="Enticknap J."/>
            <person name="Ward N."/>
            <person name="Robb F.T."/>
            <person name="Eisen J.A."/>
        </authorList>
    </citation>
    <scope>NUCLEOTIDE SEQUENCE [LARGE SCALE GENOMIC DNA]</scope>
    <source>
        <strain evidence="11">ATCC 35245 / DSM 5265 / OCM 4 / BT</strain>
    </source>
</reference>
<evidence type="ECO:0000313" key="11">
    <source>
        <dbReference type="Proteomes" id="UP000001732"/>
    </source>
</evidence>
<keyword evidence="3 8" id="KW-0028">Amino-acid biosynthesis</keyword>
<comment type="similarity">
    <text evidence="8 9">Belongs to the TrpA family.</text>
</comment>